<dbReference type="Proteomes" id="UP001176961">
    <property type="component" value="Unassembled WGS sequence"/>
</dbReference>
<comment type="caution">
    <text evidence="1">The sequence shown here is derived from an EMBL/GenBank/DDBJ whole genome shotgun (WGS) entry which is preliminary data.</text>
</comment>
<evidence type="ECO:0000313" key="1">
    <source>
        <dbReference type="EMBL" id="CAJ0592812.1"/>
    </source>
</evidence>
<sequence>MRDYAATSVRNMLLESLSEDIRCLAIIVEDNSKSALEKHLRLTKEAMLRQVAAADSIRKDYDYLKGELCMLSSGEPHEQIIVTSALHFTARVIKERYLALCTRFSLLHKCYAFLPGHQIQQAGTSKTSMQAFDDMLQEMDSHMKVIEDLVRETANRQHSAEVNLCQTTCRTEADRRIIRILYDKLARRDDEILNLSNIIATMTSAQEHNVQNTSVECQATPSVTTVESQTESVL</sequence>
<reference evidence="1" key="1">
    <citation type="submission" date="2023-07" db="EMBL/GenBank/DDBJ databases">
        <authorList>
            <consortium name="CYATHOMIX"/>
        </authorList>
    </citation>
    <scope>NUCLEOTIDE SEQUENCE</scope>
    <source>
        <strain evidence="1">N/A</strain>
    </source>
</reference>
<protein>
    <submittedName>
        <fullName evidence="1">Uncharacterized protein</fullName>
    </submittedName>
</protein>
<keyword evidence="2" id="KW-1185">Reference proteome</keyword>
<dbReference type="AlphaFoldDB" id="A0AA36GKJ8"/>
<gene>
    <name evidence="1" type="ORF">CYNAS_LOCUS4795</name>
</gene>
<accession>A0AA36GKJ8</accession>
<name>A0AA36GKJ8_CYLNA</name>
<evidence type="ECO:0000313" key="2">
    <source>
        <dbReference type="Proteomes" id="UP001176961"/>
    </source>
</evidence>
<proteinExistence type="predicted"/>
<organism evidence="1 2">
    <name type="scientific">Cylicocyclus nassatus</name>
    <name type="common">Nematode worm</name>
    <dbReference type="NCBI Taxonomy" id="53992"/>
    <lineage>
        <taxon>Eukaryota</taxon>
        <taxon>Metazoa</taxon>
        <taxon>Ecdysozoa</taxon>
        <taxon>Nematoda</taxon>
        <taxon>Chromadorea</taxon>
        <taxon>Rhabditida</taxon>
        <taxon>Rhabditina</taxon>
        <taxon>Rhabditomorpha</taxon>
        <taxon>Strongyloidea</taxon>
        <taxon>Strongylidae</taxon>
        <taxon>Cylicocyclus</taxon>
    </lineage>
</organism>
<dbReference type="EMBL" id="CATQJL010000112">
    <property type="protein sequence ID" value="CAJ0592812.1"/>
    <property type="molecule type" value="Genomic_DNA"/>
</dbReference>